<organism evidence="2 3">
    <name type="scientific">Psychrobacter raelei</name>
    <dbReference type="NCBI Taxonomy" id="2565531"/>
    <lineage>
        <taxon>Bacteria</taxon>
        <taxon>Pseudomonadati</taxon>
        <taxon>Pseudomonadota</taxon>
        <taxon>Gammaproteobacteria</taxon>
        <taxon>Moraxellales</taxon>
        <taxon>Moraxellaceae</taxon>
        <taxon>Psychrobacter</taxon>
    </lineage>
</organism>
<dbReference type="AlphaFoldDB" id="A0AAU6PTM6"/>
<dbReference type="EMBL" id="CP093310">
    <property type="protein sequence ID" value="WXX23740.1"/>
    <property type="molecule type" value="Genomic_DNA"/>
</dbReference>
<gene>
    <name evidence="2" type="ORF">MN210_18580</name>
</gene>
<accession>A0AAU6PTM6</accession>
<evidence type="ECO:0000313" key="3">
    <source>
        <dbReference type="Proteomes" id="UP000829560"/>
    </source>
</evidence>
<feature type="compositionally biased region" description="Polar residues" evidence="1">
    <location>
        <begin position="45"/>
        <end position="54"/>
    </location>
</feature>
<reference evidence="2" key="1">
    <citation type="submission" date="2024-03" db="EMBL/GenBank/DDBJ databases">
        <title>Psychrobacter raelis sp. nov. isolated from a dog with peritonitis.</title>
        <authorList>
            <person name="Schiavone A."/>
            <person name="Manzulli V."/>
            <person name="Camarda A."/>
            <person name="Cafiero M.A."/>
            <person name="Vasco I."/>
            <person name="Marino L."/>
            <person name="Pennuzzi G."/>
            <person name="Serrecchia L."/>
            <person name="Galante D."/>
            <person name="Pugliese N."/>
        </authorList>
    </citation>
    <scope>NUCLEOTIDE SEQUENCE</scope>
    <source>
        <strain evidence="2">PraFG1</strain>
    </source>
</reference>
<evidence type="ECO:0000313" key="2">
    <source>
        <dbReference type="EMBL" id="WXX23740.1"/>
    </source>
</evidence>
<dbReference type="KEGG" id="prae:MN210_18580"/>
<evidence type="ECO:0000256" key="1">
    <source>
        <dbReference type="SAM" id="MobiDB-lite"/>
    </source>
</evidence>
<dbReference type="Proteomes" id="UP000829560">
    <property type="component" value="Chromosome"/>
</dbReference>
<feature type="region of interest" description="Disordered" evidence="1">
    <location>
        <begin position="22"/>
        <end position="54"/>
    </location>
</feature>
<keyword evidence="3" id="KW-1185">Reference proteome</keyword>
<name>A0AAU6PTM6_9GAMM</name>
<sequence>MDGSRQQLPTLMNYSVDTSATAYNGETEAPQQMKMARAPSIPPATLTTPHQHDV</sequence>
<dbReference type="RefSeq" id="WP_338411922.1">
    <property type="nucleotide sequence ID" value="NZ_CP093310.2"/>
</dbReference>
<protein>
    <submittedName>
        <fullName evidence="2">Uncharacterized protein</fullName>
    </submittedName>
</protein>
<proteinExistence type="predicted"/>